<proteinExistence type="predicted"/>
<organism evidence="1 2">
    <name type="scientific">Triangularia setosa</name>
    <dbReference type="NCBI Taxonomy" id="2587417"/>
    <lineage>
        <taxon>Eukaryota</taxon>
        <taxon>Fungi</taxon>
        <taxon>Dikarya</taxon>
        <taxon>Ascomycota</taxon>
        <taxon>Pezizomycotina</taxon>
        <taxon>Sordariomycetes</taxon>
        <taxon>Sordariomycetidae</taxon>
        <taxon>Sordariales</taxon>
        <taxon>Podosporaceae</taxon>
        <taxon>Triangularia</taxon>
    </lineage>
</organism>
<reference evidence="1" key="1">
    <citation type="journal article" date="2023" name="Mol. Phylogenet. Evol.">
        <title>Genome-scale phylogeny and comparative genomics of the fungal order Sordariales.</title>
        <authorList>
            <person name="Hensen N."/>
            <person name="Bonometti L."/>
            <person name="Westerberg I."/>
            <person name="Brannstrom I.O."/>
            <person name="Guillou S."/>
            <person name="Cros-Aarteil S."/>
            <person name="Calhoun S."/>
            <person name="Haridas S."/>
            <person name="Kuo A."/>
            <person name="Mondo S."/>
            <person name="Pangilinan J."/>
            <person name="Riley R."/>
            <person name="LaButti K."/>
            <person name="Andreopoulos B."/>
            <person name="Lipzen A."/>
            <person name="Chen C."/>
            <person name="Yan M."/>
            <person name="Daum C."/>
            <person name="Ng V."/>
            <person name="Clum A."/>
            <person name="Steindorff A."/>
            <person name="Ohm R.A."/>
            <person name="Martin F."/>
            <person name="Silar P."/>
            <person name="Natvig D.O."/>
            <person name="Lalanne C."/>
            <person name="Gautier V."/>
            <person name="Ament-Velasquez S.L."/>
            <person name="Kruys A."/>
            <person name="Hutchinson M.I."/>
            <person name="Powell A.J."/>
            <person name="Barry K."/>
            <person name="Miller A.N."/>
            <person name="Grigoriev I.V."/>
            <person name="Debuchy R."/>
            <person name="Gladieux P."/>
            <person name="Hiltunen Thoren M."/>
            <person name="Johannesson H."/>
        </authorList>
    </citation>
    <scope>NUCLEOTIDE SEQUENCE</scope>
    <source>
        <strain evidence="1">CBS 892.96</strain>
    </source>
</reference>
<evidence type="ECO:0000313" key="1">
    <source>
        <dbReference type="EMBL" id="KAK4177379.1"/>
    </source>
</evidence>
<sequence length="97" mass="10421">MMSSVKVGVMAPSLACLYLPCLAYLFCAASLVGRNVESLRQSGRCYWTSSCPNPLAAAWPATCLLSRVFPWKDTVMVVVVGSGPVERAEAPGWDLLP</sequence>
<evidence type="ECO:0000313" key="2">
    <source>
        <dbReference type="Proteomes" id="UP001302321"/>
    </source>
</evidence>
<comment type="caution">
    <text evidence="1">The sequence shown here is derived from an EMBL/GenBank/DDBJ whole genome shotgun (WGS) entry which is preliminary data.</text>
</comment>
<dbReference type="EMBL" id="MU866166">
    <property type="protein sequence ID" value="KAK4177379.1"/>
    <property type="molecule type" value="Genomic_DNA"/>
</dbReference>
<keyword evidence="2" id="KW-1185">Reference proteome</keyword>
<dbReference type="Proteomes" id="UP001302321">
    <property type="component" value="Unassembled WGS sequence"/>
</dbReference>
<name>A0AAN6W8J5_9PEZI</name>
<protein>
    <submittedName>
        <fullName evidence="1">Uncharacterized protein</fullName>
    </submittedName>
</protein>
<dbReference type="AlphaFoldDB" id="A0AAN6W8J5"/>
<gene>
    <name evidence="1" type="ORF">QBC36DRAFT_131639</name>
</gene>
<accession>A0AAN6W8J5</accession>
<reference evidence="1" key="2">
    <citation type="submission" date="2023-05" db="EMBL/GenBank/DDBJ databases">
        <authorList>
            <consortium name="Lawrence Berkeley National Laboratory"/>
            <person name="Steindorff A."/>
            <person name="Hensen N."/>
            <person name="Bonometti L."/>
            <person name="Westerberg I."/>
            <person name="Brannstrom I.O."/>
            <person name="Guillou S."/>
            <person name="Cros-Aarteil S."/>
            <person name="Calhoun S."/>
            <person name="Haridas S."/>
            <person name="Kuo A."/>
            <person name="Mondo S."/>
            <person name="Pangilinan J."/>
            <person name="Riley R."/>
            <person name="Labutti K."/>
            <person name="Andreopoulos B."/>
            <person name="Lipzen A."/>
            <person name="Chen C."/>
            <person name="Yanf M."/>
            <person name="Daum C."/>
            <person name="Ng V."/>
            <person name="Clum A."/>
            <person name="Ohm R."/>
            <person name="Martin F."/>
            <person name="Silar P."/>
            <person name="Natvig D."/>
            <person name="Lalanne C."/>
            <person name="Gautier V."/>
            <person name="Ament-Velasquez S.L."/>
            <person name="Kruys A."/>
            <person name="Hutchinson M.I."/>
            <person name="Powell A.J."/>
            <person name="Barry K."/>
            <person name="Miller A.N."/>
            <person name="Grigoriev I.V."/>
            <person name="Debuchy R."/>
            <person name="Gladieux P."/>
            <person name="Thoren M.H."/>
            <person name="Johannesson H."/>
        </authorList>
    </citation>
    <scope>NUCLEOTIDE SEQUENCE</scope>
    <source>
        <strain evidence="1">CBS 892.96</strain>
    </source>
</reference>